<feature type="transmembrane region" description="Helical" evidence="1">
    <location>
        <begin position="140"/>
        <end position="162"/>
    </location>
</feature>
<keyword evidence="1" id="KW-1133">Transmembrane helix</keyword>
<dbReference type="InterPro" id="IPR036938">
    <property type="entry name" value="PAP2/HPO_sf"/>
</dbReference>
<protein>
    <submittedName>
        <fullName evidence="3">Membrane-associated phospholipid phosphatase</fullName>
    </submittedName>
</protein>
<comment type="caution">
    <text evidence="3">The sequence shown here is derived from an EMBL/GenBank/DDBJ whole genome shotgun (WGS) entry which is preliminary data.</text>
</comment>
<dbReference type="AlphaFoldDB" id="A0A840E2F7"/>
<gene>
    <name evidence="3" type="ORF">GGR28_001900</name>
</gene>
<dbReference type="EMBL" id="JACIFF010000004">
    <property type="protein sequence ID" value="MBB4079280.1"/>
    <property type="molecule type" value="Genomic_DNA"/>
</dbReference>
<dbReference type="Gene3D" id="1.20.144.10">
    <property type="entry name" value="Phosphatidic acid phosphatase type 2/haloperoxidase"/>
    <property type="match status" value="1"/>
</dbReference>
<dbReference type="PANTHER" id="PTHR14969">
    <property type="entry name" value="SPHINGOSINE-1-PHOSPHATE PHOSPHOHYDROLASE"/>
    <property type="match status" value="1"/>
</dbReference>
<keyword evidence="1" id="KW-0812">Transmembrane</keyword>
<organism evidence="3 4">
    <name type="scientific">Neolewinella aquimaris</name>
    <dbReference type="NCBI Taxonomy" id="1835722"/>
    <lineage>
        <taxon>Bacteria</taxon>
        <taxon>Pseudomonadati</taxon>
        <taxon>Bacteroidota</taxon>
        <taxon>Saprospiria</taxon>
        <taxon>Saprospirales</taxon>
        <taxon>Lewinellaceae</taxon>
        <taxon>Neolewinella</taxon>
    </lineage>
</organism>
<feature type="transmembrane region" description="Helical" evidence="1">
    <location>
        <begin position="91"/>
        <end position="112"/>
    </location>
</feature>
<evidence type="ECO:0000259" key="2">
    <source>
        <dbReference type="SMART" id="SM00014"/>
    </source>
</evidence>
<dbReference type="RefSeq" id="WP_183495533.1">
    <property type="nucleotide sequence ID" value="NZ_JACIFF010000004.1"/>
</dbReference>
<proteinExistence type="predicted"/>
<feature type="domain" description="Phosphatidic acid phosphatase type 2/haloperoxidase" evidence="2">
    <location>
        <begin position="93"/>
        <end position="213"/>
    </location>
</feature>
<keyword evidence="4" id="KW-1185">Reference proteome</keyword>
<reference evidence="3 4" key="1">
    <citation type="submission" date="2020-08" db="EMBL/GenBank/DDBJ databases">
        <title>Genomic Encyclopedia of Type Strains, Phase IV (KMG-IV): sequencing the most valuable type-strain genomes for metagenomic binning, comparative biology and taxonomic classification.</title>
        <authorList>
            <person name="Goeker M."/>
        </authorList>
    </citation>
    <scope>NUCLEOTIDE SEQUENCE [LARGE SCALE GENOMIC DNA]</scope>
    <source>
        <strain evidence="3 4">DSM 105137</strain>
    </source>
</reference>
<keyword evidence="1" id="KW-0472">Membrane</keyword>
<dbReference type="CDD" id="cd01610">
    <property type="entry name" value="PAP2_like"/>
    <property type="match status" value="1"/>
</dbReference>
<dbReference type="SMART" id="SM00014">
    <property type="entry name" value="acidPPc"/>
    <property type="match status" value="1"/>
</dbReference>
<dbReference type="Proteomes" id="UP000576209">
    <property type="component" value="Unassembled WGS sequence"/>
</dbReference>
<feature type="transmembrane region" description="Helical" evidence="1">
    <location>
        <begin position="198"/>
        <end position="216"/>
    </location>
</feature>
<name>A0A840E2F7_9BACT</name>
<dbReference type="PANTHER" id="PTHR14969:SF13">
    <property type="entry name" value="AT30094P"/>
    <property type="match status" value="1"/>
</dbReference>
<evidence type="ECO:0000313" key="4">
    <source>
        <dbReference type="Proteomes" id="UP000576209"/>
    </source>
</evidence>
<sequence>MPLTLNKSREISLLLTGIGLLVAAVYVDHHDNEPVFSPYREGYTGDEINPIDRLGYTARDERAGQFADAGLWGGPTLPLLLSLDPRTRPHYPVVLLLWLQTMLLTFSLSSLIKNTVSRPRPYIYNENWELEQRLTRKDRAAFLSGHAANATAGSVLFASLLATYDHRFARHAKFAAITISCGTAYLRVKAGKHWITDAAAGILLGGGVAGAVINWHKAKPGKPV</sequence>
<dbReference type="InterPro" id="IPR000326">
    <property type="entry name" value="PAP2/HPO"/>
</dbReference>
<dbReference type="SUPFAM" id="SSF48317">
    <property type="entry name" value="Acid phosphatase/Vanadium-dependent haloperoxidase"/>
    <property type="match status" value="1"/>
</dbReference>
<evidence type="ECO:0000256" key="1">
    <source>
        <dbReference type="SAM" id="Phobius"/>
    </source>
</evidence>
<evidence type="ECO:0000313" key="3">
    <source>
        <dbReference type="EMBL" id="MBB4079280.1"/>
    </source>
</evidence>
<dbReference type="Pfam" id="PF01569">
    <property type="entry name" value="PAP2"/>
    <property type="match status" value="1"/>
</dbReference>
<accession>A0A840E2F7</accession>